<protein>
    <submittedName>
        <fullName evidence="2">Uncharacterized protein</fullName>
    </submittedName>
</protein>
<dbReference type="Proteomes" id="UP000821853">
    <property type="component" value="Chromosome 1"/>
</dbReference>
<feature type="region of interest" description="Disordered" evidence="1">
    <location>
        <begin position="37"/>
        <end position="62"/>
    </location>
</feature>
<keyword evidence="3" id="KW-1185">Reference proteome</keyword>
<accession>A0A9J6FEA8</accession>
<name>A0A9J6FEA8_HAELO</name>
<sequence>MERGRKSQNPLAIAYLASGLSLQEFVEEAMKTFFPNYDPPPPTFGGPSPLPPTTKATRPFTT</sequence>
<comment type="caution">
    <text evidence="2">The sequence shown here is derived from an EMBL/GenBank/DDBJ whole genome shotgun (WGS) entry which is preliminary data.</text>
</comment>
<evidence type="ECO:0000313" key="3">
    <source>
        <dbReference type="Proteomes" id="UP000821853"/>
    </source>
</evidence>
<dbReference type="AlphaFoldDB" id="A0A9J6FEA8"/>
<gene>
    <name evidence="2" type="ORF">HPB48_020478</name>
</gene>
<evidence type="ECO:0000256" key="1">
    <source>
        <dbReference type="SAM" id="MobiDB-lite"/>
    </source>
</evidence>
<evidence type="ECO:0000313" key="2">
    <source>
        <dbReference type="EMBL" id="KAH9360713.1"/>
    </source>
</evidence>
<organism evidence="2 3">
    <name type="scientific">Haemaphysalis longicornis</name>
    <name type="common">Bush tick</name>
    <dbReference type="NCBI Taxonomy" id="44386"/>
    <lineage>
        <taxon>Eukaryota</taxon>
        <taxon>Metazoa</taxon>
        <taxon>Ecdysozoa</taxon>
        <taxon>Arthropoda</taxon>
        <taxon>Chelicerata</taxon>
        <taxon>Arachnida</taxon>
        <taxon>Acari</taxon>
        <taxon>Parasitiformes</taxon>
        <taxon>Ixodida</taxon>
        <taxon>Ixodoidea</taxon>
        <taxon>Ixodidae</taxon>
        <taxon>Haemaphysalinae</taxon>
        <taxon>Haemaphysalis</taxon>
    </lineage>
</organism>
<reference evidence="2 3" key="1">
    <citation type="journal article" date="2020" name="Cell">
        <title>Large-Scale Comparative Analyses of Tick Genomes Elucidate Their Genetic Diversity and Vector Capacities.</title>
        <authorList>
            <consortium name="Tick Genome and Microbiome Consortium (TIGMIC)"/>
            <person name="Jia N."/>
            <person name="Wang J."/>
            <person name="Shi W."/>
            <person name="Du L."/>
            <person name="Sun Y."/>
            <person name="Zhan W."/>
            <person name="Jiang J.F."/>
            <person name="Wang Q."/>
            <person name="Zhang B."/>
            <person name="Ji P."/>
            <person name="Bell-Sakyi L."/>
            <person name="Cui X.M."/>
            <person name="Yuan T.T."/>
            <person name="Jiang B.G."/>
            <person name="Yang W.F."/>
            <person name="Lam T.T."/>
            <person name="Chang Q.C."/>
            <person name="Ding S.J."/>
            <person name="Wang X.J."/>
            <person name="Zhu J.G."/>
            <person name="Ruan X.D."/>
            <person name="Zhao L."/>
            <person name="Wei J.T."/>
            <person name="Ye R.Z."/>
            <person name="Que T.C."/>
            <person name="Du C.H."/>
            <person name="Zhou Y.H."/>
            <person name="Cheng J.X."/>
            <person name="Dai P.F."/>
            <person name="Guo W.B."/>
            <person name="Han X.H."/>
            <person name="Huang E.J."/>
            <person name="Li L.F."/>
            <person name="Wei W."/>
            <person name="Gao Y.C."/>
            <person name="Liu J.Z."/>
            <person name="Shao H.Z."/>
            <person name="Wang X."/>
            <person name="Wang C.C."/>
            <person name="Yang T.C."/>
            <person name="Huo Q.B."/>
            <person name="Li W."/>
            <person name="Chen H.Y."/>
            <person name="Chen S.E."/>
            <person name="Zhou L.G."/>
            <person name="Ni X.B."/>
            <person name="Tian J.H."/>
            <person name="Sheng Y."/>
            <person name="Liu T."/>
            <person name="Pan Y.S."/>
            <person name="Xia L.Y."/>
            <person name="Li J."/>
            <person name="Zhao F."/>
            <person name="Cao W.C."/>
        </authorList>
    </citation>
    <scope>NUCLEOTIDE SEQUENCE [LARGE SCALE GENOMIC DNA]</scope>
    <source>
        <strain evidence="2">HaeL-2018</strain>
    </source>
</reference>
<feature type="compositionally biased region" description="Pro residues" evidence="1">
    <location>
        <begin position="37"/>
        <end position="52"/>
    </location>
</feature>
<dbReference type="EMBL" id="JABSTR010000001">
    <property type="protein sequence ID" value="KAH9360713.1"/>
    <property type="molecule type" value="Genomic_DNA"/>
</dbReference>
<proteinExistence type="predicted"/>
<dbReference type="VEuPathDB" id="VectorBase:HLOH_048515"/>